<dbReference type="OrthoDB" id="264363at2"/>
<organism evidence="2 3">
    <name type="scientific">Treponema primitia (strain ATCC BAA-887 / DSM 12427 / ZAS-2)</name>
    <dbReference type="NCBI Taxonomy" id="545694"/>
    <lineage>
        <taxon>Bacteria</taxon>
        <taxon>Pseudomonadati</taxon>
        <taxon>Spirochaetota</taxon>
        <taxon>Spirochaetia</taxon>
        <taxon>Spirochaetales</taxon>
        <taxon>Treponemataceae</taxon>
        <taxon>Treponema</taxon>
    </lineage>
</organism>
<dbReference type="GO" id="GO:0016787">
    <property type="term" value="F:hydrolase activity"/>
    <property type="evidence" value="ECO:0007669"/>
    <property type="project" value="UniProtKB-KW"/>
</dbReference>
<dbReference type="EMBL" id="CP001843">
    <property type="protein sequence ID" value="AEF86056.1"/>
    <property type="molecule type" value="Genomic_DNA"/>
</dbReference>
<dbReference type="STRING" id="545694.TREPR_1420"/>
<dbReference type="RefSeq" id="WP_015708675.1">
    <property type="nucleotide sequence ID" value="NC_015578.1"/>
</dbReference>
<dbReference type="InterPro" id="IPR023214">
    <property type="entry name" value="HAD_sf"/>
</dbReference>
<dbReference type="KEGG" id="tpi:TREPR_1420"/>
<dbReference type="Proteomes" id="UP000009223">
    <property type="component" value="Chromosome"/>
</dbReference>
<dbReference type="PANTHER" id="PTHR43316">
    <property type="entry name" value="HYDROLASE, HALOACID DELAHOGENASE-RELATED"/>
    <property type="match status" value="1"/>
</dbReference>
<keyword evidence="3" id="KW-1185">Reference proteome</keyword>
<name>F5YQ73_TREPZ</name>
<evidence type="ECO:0000313" key="3">
    <source>
        <dbReference type="Proteomes" id="UP000009223"/>
    </source>
</evidence>
<dbReference type="Gene3D" id="3.40.50.1000">
    <property type="entry name" value="HAD superfamily/HAD-like"/>
    <property type="match status" value="1"/>
</dbReference>
<dbReference type="Pfam" id="PF00702">
    <property type="entry name" value="Hydrolase"/>
    <property type="match status" value="1"/>
</dbReference>
<dbReference type="InterPro" id="IPR051540">
    <property type="entry name" value="S-2-haloacid_dehalogenase"/>
</dbReference>
<dbReference type="InterPro" id="IPR036412">
    <property type="entry name" value="HAD-like_sf"/>
</dbReference>
<dbReference type="AlphaFoldDB" id="F5YQ73"/>
<dbReference type="eggNOG" id="COG1011">
    <property type="taxonomic scope" value="Bacteria"/>
</dbReference>
<accession>F5YQ73</accession>
<dbReference type="HOGENOM" id="CLU_045011_20_0_12"/>
<sequence>MPKQAVLFDLFFTLINPMKEEYSRVSEYSVLGMERREFEAYNGIDYPFRASGGIQDPYDMVRHILRGLDIDDSLIRRATDARLERIRRGLYGVEKKNLGLLRDLREQGFKIALVSNADAADVYHWKGSPLDALFDTVVFSYHAGVLKPDPRIFRLAADRLGLPPEQCFFVGDGGHEELGGARALGMTTILTTEYISGLWPERIPGLRNDADYEVARLEDIRDIVNQPSLSHNLV</sequence>
<protein>
    <submittedName>
        <fullName evidence="2">HAD-superfamily hydrolase</fullName>
    </submittedName>
</protein>
<reference evidence="2 3" key="2">
    <citation type="journal article" date="2011" name="ISME J.">
        <title>RNA-seq reveals cooperative metabolic interactions between two termite-gut spirochete species in co-culture.</title>
        <authorList>
            <person name="Rosenthal A.Z."/>
            <person name="Matson E.G."/>
            <person name="Eldar A."/>
            <person name="Leadbetter J.R."/>
        </authorList>
    </citation>
    <scope>NUCLEOTIDE SEQUENCE [LARGE SCALE GENOMIC DNA]</scope>
    <source>
        <strain evidence="3">ATCC BAA-887 / DSM 12427 / ZAS-2</strain>
    </source>
</reference>
<proteinExistence type="predicted"/>
<reference evidence="3" key="1">
    <citation type="submission" date="2009-12" db="EMBL/GenBank/DDBJ databases">
        <title>Complete sequence of Treponema primitia strain ZAS-2.</title>
        <authorList>
            <person name="Tetu S.G."/>
            <person name="Matson E."/>
            <person name="Ren Q."/>
            <person name="Seshadri R."/>
            <person name="Elbourne L."/>
            <person name="Hassan K.A."/>
            <person name="Durkin A."/>
            <person name="Radune D."/>
            <person name="Mohamoud Y."/>
            <person name="Shay R."/>
            <person name="Jin S."/>
            <person name="Zhang X."/>
            <person name="Lucey K."/>
            <person name="Ballor N.R."/>
            <person name="Ottesen E."/>
            <person name="Rosenthal R."/>
            <person name="Allen A."/>
            <person name="Leadbetter J.R."/>
            <person name="Paulsen I.T."/>
        </authorList>
    </citation>
    <scope>NUCLEOTIDE SEQUENCE [LARGE SCALE GENOMIC DNA]</scope>
    <source>
        <strain evidence="3">ATCC BAA-887 / DSM 12427 / ZAS-2</strain>
    </source>
</reference>
<dbReference type="NCBIfam" id="TIGR01509">
    <property type="entry name" value="HAD-SF-IA-v3"/>
    <property type="match status" value="1"/>
</dbReference>
<dbReference type="NCBIfam" id="TIGR01549">
    <property type="entry name" value="HAD-SF-IA-v1"/>
    <property type="match status" value="1"/>
</dbReference>
<dbReference type="PRINTS" id="PR00413">
    <property type="entry name" value="HADHALOGNASE"/>
</dbReference>
<evidence type="ECO:0000313" key="2">
    <source>
        <dbReference type="EMBL" id="AEF86056.1"/>
    </source>
</evidence>
<keyword evidence="1 2" id="KW-0378">Hydrolase</keyword>
<gene>
    <name evidence="2" type="ordered locus">TREPR_1420</name>
</gene>
<dbReference type="SUPFAM" id="SSF56784">
    <property type="entry name" value="HAD-like"/>
    <property type="match status" value="1"/>
</dbReference>
<dbReference type="InterPro" id="IPR006439">
    <property type="entry name" value="HAD-SF_hydro_IA"/>
</dbReference>
<evidence type="ECO:0000256" key="1">
    <source>
        <dbReference type="ARBA" id="ARBA00022801"/>
    </source>
</evidence>